<gene>
    <name evidence="3" type="ORF">ACFPZ3_24415</name>
</gene>
<keyword evidence="2" id="KW-0472">Membrane</keyword>
<sequence>MASGEDDAAKTTPEVGTMGSTIASTAGRIRKSIIVAALAAGTLVAMSPAALAATASPVSTMQDDGDPWGAGPVNGFGDPWGRLGHQHDDGDPWGKATMHGDPWG</sequence>
<proteinExistence type="predicted"/>
<protein>
    <submittedName>
        <fullName evidence="3">Uncharacterized protein</fullName>
    </submittedName>
</protein>
<dbReference type="Proteomes" id="UP001596058">
    <property type="component" value="Unassembled WGS sequence"/>
</dbReference>
<keyword evidence="2" id="KW-1133">Transmembrane helix</keyword>
<reference evidence="4" key="1">
    <citation type="journal article" date="2019" name="Int. J. Syst. Evol. Microbiol.">
        <title>The Global Catalogue of Microorganisms (GCM) 10K type strain sequencing project: providing services to taxonomists for standard genome sequencing and annotation.</title>
        <authorList>
            <consortium name="The Broad Institute Genomics Platform"/>
            <consortium name="The Broad Institute Genome Sequencing Center for Infectious Disease"/>
            <person name="Wu L."/>
            <person name="Ma J."/>
        </authorList>
    </citation>
    <scope>NUCLEOTIDE SEQUENCE [LARGE SCALE GENOMIC DNA]</scope>
    <source>
        <strain evidence="4">CCUG 53903</strain>
    </source>
</reference>
<keyword evidence="4" id="KW-1185">Reference proteome</keyword>
<organism evidence="3 4">
    <name type="scientific">Nonomuraea insulae</name>
    <dbReference type="NCBI Taxonomy" id="1616787"/>
    <lineage>
        <taxon>Bacteria</taxon>
        <taxon>Bacillati</taxon>
        <taxon>Actinomycetota</taxon>
        <taxon>Actinomycetes</taxon>
        <taxon>Streptosporangiales</taxon>
        <taxon>Streptosporangiaceae</taxon>
        <taxon>Nonomuraea</taxon>
    </lineage>
</organism>
<keyword evidence="2" id="KW-0812">Transmembrane</keyword>
<feature type="region of interest" description="Disordered" evidence="1">
    <location>
        <begin position="1"/>
        <end position="23"/>
    </location>
</feature>
<name>A0ABW1CR96_9ACTN</name>
<accession>A0ABW1CR96</accession>
<evidence type="ECO:0000256" key="1">
    <source>
        <dbReference type="SAM" id="MobiDB-lite"/>
    </source>
</evidence>
<evidence type="ECO:0000313" key="4">
    <source>
        <dbReference type="Proteomes" id="UP001596058"/>
    </source>
</evidence>
<comment type="caution">
    <text evidence="3">The sequence shown here is derived from an EMBL/GenBank/DDBJ whole genome shotgun (WGS) entry which is preliminary data.</text>
</comment>
<feature type="transmembrane region" description="Helical" evidence="2">
    <location>
        <begin position="33"/>
        <end position="53"/>
    </location>
</feature>
<evidence type="ECO:0000256" key="2">
    <source>
        <dbReference type="SAM" id="Phobius"/>
    </source>
</evidence>
<dbReference type="EMBL" id="JBHSPA010000027">
    <property type="protein sequence ID" value="MFC5827028.1"/>
    <property type="molecule type" value="Genomic_DNA"/>
</dbReference>
<evidence type="ECO:0000313" key="3">
    <source>
        <dbReference type="EMBL" id="MFC5827028.1"/>
    </source>
</evidence>
<feature type="region of interest" description="Disordered" evidence="1">
    <location>
        <begin position="58"/>
        <end position="104"/>
    </location>
</feature>